<dbReference type="InterPro" id="IPR008775">
    <property type="entry name" value="Phytyl_CoA_dOase-like"/>
</dbReference>
<evidence type="ECO:0000256" key="4">
    <source>
        <dbReference type="ARBA" id="ARBA00034924"/>
    </source>
</evidence>
<name>A0A1D2N3L1_ORCCI</name>
<evidence type="ECO:0000256" key="2">
    <source>
        <dbReference type="ARBA" id="ARBA00034809"/>
    </source>
</evidence>
<keyword evidence="6" id="KW-1185">Reference proteome</keyword>
<gene>
    <name evidence="5" type="ORF">Ocin01_06835</name>
</gene>
<dbReference type="GO" id="GO:0048244">
    <property type="term" value="F:phytanoyl-CoA dioxygenase activity"/>
    <property type="evidence" value="ECO:0007669"/>
    <property type="project" value="UniProtKB-EC"/>
</dbReference>
<comment type="similarity">
    <text evidence="1">Belongs to the PhyH family.</text>
</comment>
<protein>
    <recommendedName>
        <fullName evidence="2">phytanoyl-CoA dioxygenase</fullName>
        <ecNumber evidence="2">1.14.11.18</ecNumber>
    </recommendedName>
    <alternativeName>
        <fullName evidence="3">Phytanic acid oxidase</fullName>
    </alternativeName>
    <alternativeName>
        <fullName evidence="4">Phytanoyl-CoA alpha-hydroxylase</fullName>
    </alternativeName>
</protein>
<dbReference type="InterPro" id="IPR047128">
    <property type="entry name" value="PhyH"/>
</dbReference>
<evidence type="ECO:0000256" key="1">
    <source>
        <dbReference type="ARBA" id="ARBA00005830"/>
    </source>
</evidence>
<dbReference type="PANTHER" id="PTHR21308:SF1">
    <property type="entry name" value="PHYTANOYL-COA DIOXYGENASE, PEROXISOMAL"/>
    <property type="match status" value="1"/>
</dbReference>
<organism evidence="5 6">
    <name type="scientific">Orchesella cincta</name>
    <name type="common">Springtail</name>
    <name type="synonym">Podura cincta</name>
    <dbReference type="NCBI Taxonomy" id="48709"/>
    <lineage>
        <taxon>Eukaryota</taxon>
        <taxon>Metazoa</taxon>
        <taxon>Ecdysozoa</taxon>
        <taxon>Arthropoda</taxon>
        <taxon>Hexapoda</taxon>
        <taxon>Collembola</taxon>
        <taxon>Entomobryomorpha</taxon>
        <taxon>Entomobryoidea</taxon>
        <taxon>Orchesellidae</taxon>
        <taxon>Orchesellinae</taxon>
        <taxon>Orchesella</taxon>
    </lineage>
</organism>
<sequence length="280" mass="31879">MGFLSETQKQFYKENGFILLDNVFSETEIDQCSVAYDELFELKKSQDSNMEATWKGSWNENSQNKSVLSIHNLQCHSSIFTKVLMNDNLLDAVSDIIESPNILLHHTKAHIKPPEKGARIGSLNDLNLQDYHYFPYKNDSLIAVFVHLDDSDPENGGLAIFPKSHLMGPQENKSDVPTNFYVDQEKFALSKAHPVIAKKGQVLIFSYLLVHGSFPNVSTRNRRMLLIQLMSAEDTPLNQTHMSPCHGMVLRGKNVRRNADLSKRHETDEKLIVEKKIPNQ</sequence>
<dbReference type="OMA" id="FHHSKIN"/>
<evidence type="ECO:0000256" key="3">
    <source>
        <dbReference type="ARBA" id="ARBA00034921"/>
    </source>
</evidence>
<dbReference type="STRING" id="48709.A0A1D2N3L1"/>
<dbReference type="AlphaFoldDB" id="A0A1D2N3L1"/>
<reference evidence="5 6" key="1">
    <citation type="journal article" date="2016" name="Genome Biol. Evol.">
        <title>Gene Family Evolution Reflects Adaptation to Soil Environmental Stressors in the Genome of the Collembolan Orchesella cincta.</title>
        <authorList>
            <person name="Faddeeva-Vakhrusheva A."/>
            <person name="Derks M.F."/>
            <person name="Anvar S.Y."/>
            <person name="Agamennone V."/>
            <person name="Suring W."/>
            <person name="Smit S."/>
            <person name="van Straalen N.M."/>
            <person name="Roelofs D."/>
        </authorList>
    </citation>
    <scope>NUCLEOTIDE SEQUENCE [LARGE SCALE GENOMIC DNA]</scope>
    <source>
        <tissue evidence="5">Mixed pool</tissue>
    </source>
</reference>
<comment type="caution">
    <text evidence="5">The sequence shown here is derived from an EMBL/GenBank/DDBJ whole genome shotgun (WGS) entry which is preliminary data.</text>
</comment>
<proteinExistence type="inferred from homology"/>
<dbReference type="Proteomes" id="UP000094527">
    <property type="component" value="Unassembled WGS sequence"/>
</dbReference>
<evidence type="ECO:0000313" key="5">
    <source>
        <dbReference type="EMBL" id="ODM99842.1"/>
    </source>
</evidence>
<keyword evidence="5" id="KW-0560">Oxidoreductase</keyword>
<dbReference type="EMBL" id="LJIJ01000252">
    <property type="protein sequence ID" value="ODM99842.1"/>
    <property type="molecule type" value="Genomic_DNA"/>
</dbReference>
<accession>A0A1D2N3L1</accession>
<dbReference type="Pfam" id="PF05721">
    <property type="entry name" value="PhyH"/>
    <property type="match status" value="1"/>
</dbReference>
<keyword evidence="5" id="KW-0223">Dioxygenase</keyword>
<dbReference type="GO" id="GO:0001561">
    <property type="term" value="P:fatty acid alpha-oxidation"/>
    <property type="evidence" value="ECO:0007669"/>
    <property type="project" value="InterPro"/>
</dbReference>
<dbReference type="EC" id="1.14.11.18" evidence="2"/>
<dbReference type="PANTHER" id="PTHR21308">
    <property type="entry name" value="PHYTANOYL-COA ALPHA-HYDROXYLASE"/>
    <property type="match status" value="1"/>
</dbReference>
<dbReference type="OrthoDB" id="2328924at2759"/>
<dbReference type="SUPFAM" id="SSF51197">
    <property type="entry name" value="Clavaminate synthase-like"/>
    <property type="match status" value="1"/>
</dbReference>
<evidence type="ECO:0000313" key="6">
    <source>
        <dbReference type="Proteomes" id="UP000094527"/>
    </source>
</evidence>
<dbReference type="Gene3D" id="2.60.120.620">
    <property type="entry name" value="q2cbj1_9rhob like domain"/>
    <property type="match status" value="1"/>
</dbReference>